<feature type="domain" description="Bacterial repeat" evidence="3">
    <location>
        <begin position="178"/>
        <end position="249"/>
    </location>
</feature>
<proteinExistence type="predicted"/>
<feature type="domain" description="Bacterial repeat" evidence="3">
    <location>
        <begin position="464"/>
        <end position="534"/>
    </location>
</feature>
<dbReference type="SUPFAM" id="SSF69318">
    <property type="entry name" value="Integrin alpha N-terminal domain"/>
    <property type="match status" value="1"/>
</dbReference>
<sequence>MIRPSRSLLLAVLVLLTLAGVRPALAQVSQFTVNADGTVTDSVTGLIWDRCSWGQDPNTCAGTASLHDWQQALGVAVTANGASHKGHTDWRLPNRNELESLVKITASNPAIDTNAFPNTPSGWYWSSTPYTPGPAYAWYVTFNDGNAYAGHHGTDYRVRLVRGGQLFDTFDALAPSHSVTSSAGTGGGISPTGAQTINHDATTTFTVTPDTGYSLASVGGTCGGSLSGTAYTTNAITGACTVEASFTLNSYSVTPSAGANGSISPTTVQTINHGATATFTVTPNPGYTASVGGTCGGSLSGTTYTTSAITGACTVEASFTLNSYSVTPSAGANGSISPTTVQTINHGTTATFTVTPNPGYIASVGGTCGGSLSGTAYTTNAITANCTAAASFNWMGGGGPSPVNGVCGSAHNGLFHDLPPSTSALCASGTVSAVTGSGPWTWNCLGFDGGTTASCRADRAVQTYTLTTTVSVGGTVSPPSQVVNAGATATFTLIPATGYAISSASGCGGSLSGANYATAPVTAACTVTANFAANWMGLVGDWDGDGAATAGLYNPVSGTFYLRNANTSGLSDVVFRYGPAPSGWWPLAGDWNGDGISTVGLYDPVTGIFYLRNTHTPGFADVTFRYGPQQTDWYPLAGDWNGDGIDTVGLYVPQSAIFFLRNTHTPGVADVSFRYGPVANGWLPLAGDWNHDGTTTIGLYDGWAGLVYLRQTNAPGVADVIFRYGPVDNDWWPLGSDWNGDGTDSIGLFKPVTRTFYLRDSNAPGGAQYPDERGFLIMAPAAAP</sequence>
<gene>
    <name evidence="4" type="ORF">EDC35_107175</name>
</gene>
<name>A0A4R3MVR5_9GAMM</name>
<protein>
    <submittedName>
        <fullName evidence="4">Uncharacterized protein DUF1566</fullName>
    </submittedName>
</protein>
<evidence type="ECO:0000313" key="5">
    <source>
        <dbReference type="Proteomes" id="UP000295717"/>
    </source>
</evidence>
<evidence type="ECO:0000259" key="3">
    <source>
        <dbReference type="Pfam" id="PF18998"/>
    </source>
</evidence>
<dbReference type="InterPro" id="IPR011460">
    <property type="entry name" value="Lcl_C"/>
</dbReference>
<dbReference type="Pfam" id="PF18998">
    <property type="entry name" value="Flg_new_2"/>
    <property type="match status" value="3"/>
</dbReference>
<keyword evidence="1" id="KW-0732">Signal</keyword>
<feature type="domain" description="Bacterial repeat" evidence="3">
    <location>
        <begin position="251"/>
        <end position="322"/>
    </location>
</feature>
<dbReference type="InterPro" id="IPR044060">
    <property type="entry name" value="Bacterial_rp_domain"/>
</dbReference>
<dbReference type="EMBL" id="SMAO01000007">
    <property type="protein sequence ID" value="TCT19847.1"/>
    <property type="molecule type" value="Genomic_DNA"/>
</dbReference>
<feature type="chain" id="PRO_5020645804" evidence="1">
    <location>
        <begin position="27"/>
        <end position="784"/>
    </location>
</feature>
<organism evidence="4 5">
    <name type="scientific">Thiobaca trueperi</name>
    <dbReference type="NCBI Taxonomy" id="127458"/>
    <lineage>
        <taxon>Bacteria</taxon>
        <taxon>Pseudomonadati</taxon>
        <taxon>Pseudomonadota</taxon>
        <taxon>Gammaproteobacteria</taxon>
        <taxon>Chromatiales</taxon>
        <taxon>Chromatiaceae</taxon>
        <taxon>Thiobaca</taxon>
    </lineage>
</organism>
<keyword evidence="5" id="KW-1185">Reference proteome</keyword>
<feature type="signal peptide" evidence="1">
    <location>
        <begin position="1"/>
        <end position="26"/>
    </location>
</feature>
<evidence type="ECO:0000313" key="4">
    <source>
        <dbReference type="EMBL" id="TCT19847.1"/>
    </source>
</evidence>
<dbReference type="Pfam" id="PF07603">
    <property type="entry name" value="Lcl_C"/>
    <property type="match status" value="1"/>
</dbReference>
<evidence type="ECO:0000259" key="2">
    <source>
        <dbReference type="Pfam" id="PF07603"/>
    </source>
</evidence>
<feature type="domain" description="Lcl C-terminal" evidence="2">
    <location>
        <begin position="37"/>
        <end position="162"/>
    </location>
</feature>
<dbReference type="PANTHER" id="PTHR35812:SF1">
    <property type="entry name" value="LIPOPROTEIN"/>
    <property type="match status" value="1"/>
</dbReference>
<dbReference type="Proteomes" id="UP000295717">
    <property type="component" value="Unassembled WGS sequence"/>
</dbReference>
<reference evidence="4 5" key="1">
    <citation type="submission" date="2019-03" db="EMBL/GenBank/DDBJ databases">
        <title>Genomic Encyclopedia of Type Strains, Phase IV (KMG-IV): sequencing the most valuable type-strain genomes for metagenomic binning, comparative biology and taxonomic classification.</title>
        <authorList>
            <person name="Goeker M."/>
        </authorList>
    </citation>
    <scope>NUCLEOTIDE SEQUENCE [LARGE SCALE GENOMIC DNA]</scope>
    <source>
        <strain evidence="4 5">DSM 13587</strain>
    </source>
</reference>
<dbReference type="InterPro" id="IPR028994">
    <property type="entry name" value="Integrin_alpha_N"/>
</dbReference>
<dbReference type="RefSeq" id="WP_165903440.1">
    <property type="nucleotide sequence ID" value="NZ_SMAO01000007.1"/>
</dbReference>
<evidence type="ECO:0000256" key="1">
    <source>
        <dbReference type="SAM" id="SignalP"/>
    </source>
</evidence>
<comment type="caution">
    <text evidence="4">The sequence shown here is derived from an EMBL/GenBank/DDBJ whole genome shotgun (WGS) entry which is preliminary data.</text>
</comment>
<dbReference type="AlphaFoldDB" id="A0A4R3MVR5"/>
<accession>A0A4R3MVR5</accession>
<dbReference type="PANTHER" id="PTHR35812">
    <property type="entry name" value="LIPOPROTEIN"/>
    <property type="match status" value="1"/>
</dbReference>